<sequence length="449" mass="50389">MTKENRCRKLTSDEIRNATLHQWPRQQKTSIIPYSFDLSIIPKRIKEEAFVEFAQESFDPLNVQSISWLHKVLHQWEKNCDHAVKFTYVEKINKEVFGGIVIANCDNLKDASGYWQQVLTPAGQFQFGLVCIPSQYYDASGALIPYNVRTISHEIGHAIGLAHLHDVESIRIFLQNTPQGMGCSVMPYITTIHSDTSLCKSLEPCMNTSYAVMPGDFDTQMCQAIYGEDSLFFHKPGKLQEMQNYAFTGASIGYVTGLRGAAEYLFMRMGDTRANAGLKVLTIYYAMVLLNSVYFSDTSGYSNLFEQAQQLMIPLGGELCHVALNYLLDYLRAHDRHTLSRTLEITSTSLMFLTLGHGVLTAAQESFHTSFNYGAAIVSGLFSYRFFNSIGEVLIDSVLGPPDSKNKRVVKEPKKGIIGSLWSFFATDTPDDGEEDQNQISNSRPNMSS</sequence>
<dbReference type="SUPFAM" id="SSF55486">
    <property type="entry name" value="Metalloproteases ('zincins'), catalytic domain"/>
    <property type="match status" value="1"/>
</dbReference>
<feature type="region of interest" description="Disordered" evidence="1">
    <location>
        <begin position="427"/>
        <end position="449"/>
    </location>
</feature>
<gene>
    <name evidence="2" type="ORF">NCTC11532_01336</name>
</gene>
<organism evidence="2 3">
    <name type="scientific">Legionella wadsworthii</name>
    <dbReference type="NCBI Taxonomy" id="28088"/>
    <lineage>
        <taxon>Bacteria</taxon>
        <taxon>Pseudomonadati</taxon>
        <taxon>Pseudomonadota</taxon>
        <taxon>Gammaproteobacteria</taxon>
        <taxon>Legionellales</taxon>
        <taxon>Legionellaceae</taxon>
        <taxon>Legionella</taxon>
    </lineage>
</organism>
<dbReference type="Gene3D" id="3.40.390.10">
    <property type="entry name" value="Collagenase (Catalytic Domain)"/>
    <property type="match status" value="1"/>
</dbReference>
<feature type="compositionally biased region" description="Polar residues" evidence="1">
    <location>
        <begin position="438"/>
        <end position="449"/>
    </location>
</feature>
<dbReference type="EMBL" id="UGPB01000001">
    <property type="protein sequence ID" value="STY29153.1"/>
    <property type="molecule type" value="Genomic_DNA"/>
</dbReference>
<reference evidence="2 3" key="1">
    <citation type="submission" date="2018-06" db="EMBL/GenBank/DDBJ databases">
        <authorList>
            <consortium name="Pathogen Informatics"/>
            <person name="Doyle S."/>
        </authorList>
    </citation>
    <scope>NUCLEOTIDE SEQUENCE [LARGE SCALE GENOMIC DNA]</scope>
    <source>
        <strain evidence="2 3">NCTC11532</strain>
    </source>
</reference>
<protein>
    <submittedName>
        <fullName evidence="2">Uncharacterized protein</fullName>
    </submittedName>
</protein>
<dbReference type="Proteomes" id="UP000255297">
    <property type="component" value="Unassembled WGS sequence"/>
</dbReference>
<accession>A0A378LQT7</accession>
<proteinExistence type="predicted"/>
<evidence type="ECO:0000313" key="2">
    <source>
        <dbReference type="EMBL" id="STY29153.1"/>
    </source>
</evidence>
<evidence type="ECO:0000256" key="1">
    <source>
        <dbReference type="SAM" id="MobiDB-lite"/>
    </source>
</evidence>
<dbReference type="InterPro" id="IPR024079">
    <property type="entry name" value="MetalloPept_cat_dom_sf"/>
</dbReference>
<keyword evidence="3" id="KW-1185">Reference proteome</keyword>
<dbReference type="AlphaFoldDB" id="A0A378LQT7"/>
<evidence type="ECO:0000313" key="3">
    <source>
        <dbReference type="Proteomes" id="UP000255297"/>
    </source>
</evidence>
<dbReference type="RefSeq" id="WP_051635545.1">
    <property type="nucleotide sequence ID" value="NZ_CAAAIS010000010.1"/>
</dbReference>
<dbReference type="GO" id="GO:0008237">
    <property type="term" value="F:metallopeptidase activity"/>
    <property type="evidence" value="ECO:0007669"/>
    <property type="project" value="InterPro"/>
</dbReference>
<name>A0A378LQT7_9GAMM</name>